<feature type="transmembrane region" description="Helical" evidence="2">
    <location>
        <begin position="35"/>
        <end position="57"/>
    </location>
</feature>
<dbReference type="InterPro" id="IPR029050">
    <property type="entry name" value="Immunoprotect_excell_Ig-like"/>
</dbReference>
<dbReference type="HOGENOM" id="CLU_996069_0_0_2"/>
<dbReference type="EMBL" id="KE356560">
    <property type="protein sequence ID" value="ERG92137.1"/>
    <property type="molecule type" value="Genomic_DNA"/>
</dbReference>
<keyword evidence="2" id="KW-1133">Transmembrane helix</keyword>
<keyword evidence="1" id="KW-0732">Signal</keyword>
<reference evidence="3 4" key="1">
    <citation type="journal article" date="2013" name="PLoS ONE">
        <title>Assembly-driven community genomics of a hypersaline microbial ecosystem.</title>
        <authorList>
            <person name="Podell S."/>
            <person name="Ugalde J.A."/>
            <person name="Narasingarao P."/>
            <person name="Banfield J.F."/>
            <person name="Heidelberg K.B."/>
            <person name="Allen E.E."/>
        </authorList>
    </citation>
    <scope>NUCLEOTIDE SEQUENCE [LARGE SCALE GENOMIC DNA]</scope>
    <source>
        <strain evidence="4">J07HQW1</strain>
    </source>
</reference>
<evidence type="ECO:0000313" key="4">
    <source>
        <dbReference type="Proteomes" id="UP000030649"/>
    </source>
</evidence>
<proteinExistence type="predicted"/>
<dbReference type="AlphaFoldDB" id="U1PET6"/>
<accession>U1PET6</accession>
<keyword evidence="2" id="KW-0812">Transmembrane</keyword>
<gene>
    <name evidence="3" type="ORF">J07HQW1_02172</name>
</gene>
<name>U1PET6_9EURY</name>
<evidence type="ECO:0000256" key="1">
    <source>
        <dbReference type="ARBA" id="ARBA00022729"/>
    </source>
</evidence>
<sequence length="271" mass="28718">MRGFRFARGLIGLVSGAVVATVANTVAGFGVGGGGVWHGMFWVFGCVAVGSPLWYWIGRPLYVWRVGESGAVLFRLPGTRSDNRTVRYGSVTAYSLTAIILSVLVVTAATGAGAGAAGGPTQLQLGEEASTQTLAASVIDVATTDRIVSSPRTAGGPFVLIQFEITNIGDSHQRVPSPTGVLFPAEIEMEYNGETVTPIRPGPFSADQVSYESYHTVSADTDYTIAPGDSVSGWVVFRLTDGSAFNREFATVRIELGSRTQVYEWSLGRPE</sequence>
<dbReference type="Gene3D" id="2.60.40.1240">
    <property type="match status" value="1"/>
</dbReference>
<evidence type="ECO:0000256" key="2">
    <source>
        <dbReference type="SAM" id="Phobius"/>
    </source>
</evidence>
<dbReference type="Proteomes" id="UP000030649">
    <property type="component" value="Unassembled WGS sequence"/>
</dbReference>
<evidence type="ECO:0008006" key="5">
    <source>
        <dbReference type="Google" id="ProtNLM"/>
    </source>
</evidence>
<protein>
    <recommendedName>
        <fullName evidence="5">DUF4352 domain-containing protein</fullName>
    </recommendedName>
</protein>
<keyword evidence="2" id="KW-0472">Membrane</keyword>
<feature type="transmembrane region" description="Helical" evidence="2">
    <location>
        <begin position="91"/>
        <end position="114"/>
    </location>
</feature>
<organism evidence="3 4">
    <name type="scientific">Haloquadratum walsbyi J07HQW1</name>
    <dbReference type="NCBI Taxonomy" id="1238424"/>
    <lineage>
        <taxon>Archaea</taxon>
        <taxon>Methanobacteriati</taxon>
        <taxon>Methanobacteriota</taxon>
        <taxon>Stenosarchaea group</taxon>
        <taxon>Halobacteria</taxon>
        <taxon>Halobacteriales</taxon>
        <taxon>Haloferacaceae</taxon>
        <taxon>Haloquadratum</taxon>
    </lineage>
</organism>
<evidence type="ECO:0000313" key="3">
    <source>
        <dbReference type="EMBL" id="ERG92137.1"/>
    </source>
</evidence>